<dbReference type="OrthoDB" id="9788068at2"/>
<dbReference type="InterPro" id="IPR027474">
    <property type="entry name" value="L-asparaginase_N"/>
</dbReference>
<evidence type="ECO:0000259" key="4">
    <source>
        <dbReference type="Pfam" id="PF00710"/>
    </source>
</evidence>
<dbReference type="Pfam" id="PF00710">
    <property type="entry name" value="Asparaginase"/>
    <property type="match status" value="1"/>
</dbReference>
<name>A0A2W2E313_9ACTN</name>
<evidence type="ECO:0000256" key="3">
    <source>
        <dbReference type="PIRSR" id="PIRSR001220-1"/>
    </source>
</evidence>
<evidence type="ECO:0000256" key="2">
    <source>
        <dbReference type="ARBA" id="ARBA00022801"/>
    </source>
</evidence>
<comment type="similarity">
    <text evidence="1">Belongs to the asparaginase 1 family.</text>
</comment>
<dbReference type="PIRSF" id="PIRSF001220">
    <property type="entry name" value="L-ASNase_gatD"/>
    <property type="match status" value="1"/>
</dbReference>
<accession>A0A2W2E313</accession>
<reference evidence="6 7" key="1">
    <citation type="submission" date="2018-01" db="EMBL/GenBank/DDBJ databases">
        <title>Draft genome sequence of Nonomuraea sp. KC333.</title>
        <authorList>
            <person name="Sahin N."/>
            <person name="Saygin H."/>
            <person name="Ay H."/>
        </authorList>
    </citation>
    <scope>NUCLEOTIDE SEQUENCE [LARGE SCALE GENOMIC DNA]</scope>
    <source>
        <strain evidence="6 7">KC333</strain>
    </source>
</reference>
<dbReference type="Proteomes" id="UP000249304">
    <property type="component" value="Unassembled WGS sequence"/>
</dbReference>
<proteinExistence type="inferred from homology"/>
<dbReference type="InterPro" id="IPR027473">
    <property type="entry name" value="L-asparaginase_C"/>
</dbReference>
<dbReference type="RefSeq" id="WP_111179611.1">
    <property type="nucleotide sequence ID" value="NZ_POUD01000053.1"/>
</dbReference>
<dbReference type="CDD" id="cd08964">
    <property type="entry name" value="L-asparaginase_II"/>
    <property type="match status" value="1"/>
</dbReference>
<dbReference type="InterPro" id="IPR040919">
    <property type="entry name" value="Asparaginase_C"/>
</dbReference>
<dbReference type="SUPFAM" id="SSF53774">
    <property type="entry name" value="Glutaminase/Asparaginase"/>
    <property type="match status" value="1"/>
</dbReference>
<evidence type="ECO:0000256" key="1">
    <source>
        <dbReference type="ARBA" id="ARBA00010518"/>
    </source>
</evidence>
<dbReference type="InterPro" id="IPR037152">
    <property type="entry name" value="L-asparaginase_N_sf"/>
</dbReference>
<dbReference type="PANTHER" id="PTHR11707:SF28">
    <property type="entry name" value="60 KDA LYSOPHOSPHOLIPASE"/>
    <property type="match status" value="1"/>
</dbReference>
<feature type="domain" description="Asparaginase/glutaminase C-terminal" evidence="5">
    <location>
        <begin position="210"/>
        <end position="321"/>
    </location>
</feature>
<dbReference type="PROSITE" id="PS51732">
    <property type="entry name" value="ASN_GLN_ASE_3"/>
    <property type="match status" value="1"/>
</dbReference>
<organism evidence="6 7">
    <name type="scientific">Nonomuraea aridisoli</name>
    <dbReference type="NCBI Taxonomy" id="2070368"/>
    <lineage>
        <taxon>Bacteria</taxon>
        <taxon>Bacillati</taxon>
        <taxon>Actinomycetota</taxon>
        <taxon>Actinomycetes</taxon>
        <taxon>Streptosporangiales</taxon>
        <taxon>Streptosporangiaceae</taxon>
        <taxon>Nonomuraea</taxon>
    </lineage>
</organism>
<dbReference type="Pfam" id="PF17763">
    <property type="entry name" value="Asparaginase_C"/>
    <property type="match status" value="1"/>
</dbReference>
<dbReference type="EMBL" id="POUD01000053">
    <property type="protein sequence ID" value="PZG18372.1"/>
    <property type="molecule type" value="Genomic_DNA"/>
</dbReference>
<dbReference type="InterPro" id="IPR036152">
    <property type="entry name" value="Asp/glu_Ase-like_sf"/>
</dbReference>
<feature type="active site" description="O-isoaspartyl threonine intermediate" evidence="3">
    <location>
        <position position="14"/>
    </location>
</feature>
<gene>
    <name evidence="6" type="ORF">C1J01_15170</name>
</gene>
<dbReference type="PIRSF" id="PIRSF500176">
    <property type="entry name" value="L_ASNase"/>
    <property type="match status" value="1"/>
</dbReference>
<dbReference type="Gene3D" id="3.40.50.40">
    <property type="match status" value="1"/>
</dbReference>
<feature type="domain" description="L-asparaginase N-terminal" evidence="4">
    <location>
        <begin position="6"/>
        <end position="191"/>
    </location>
</feature>
<keyword evidence="7" id="KW-1185">Reference proteome</keyword>
<evidence type="ECO:0000313" key="6">
    <source>
        <dbReference type="EMBL" id="PZG18372.1"/>
    </source>
</evidence>
<protein>
    <submittedName>
        <fullName evidence="6">L-asparaginase</fullName>
    </submittedName>
</protein>
<dbReference type="PRINTS" id="PR00139">
    <property type="entry name" value="ASNGLNASE"/>
</dbReference>
<dbReference type="SMART" id="SM00870">
    <property type="entry name" value="Asparaginase"/>
    <property type="match status" value="1"/>
</dbReference>
<sequence>MSRPPVALASLGGTITMTGNGSGGVRPSLTAADLVSAVPGLAEAADLAVTTLATAPGASLGAADMRRCLAWAGDAVRAGAAGAVVVQGTDTIEETAYFLDLHWDREEPLVVTGAMRNPTAPGPDGPANLYAAVTTAADPASRGLGALVVLNDTVHAACRVRKIHTSAVQAFASPGFGALGHLFEGGVHYGNPVPRHPALPLPPEDRPRPRVAMVETCFDDDGALLAHATAEYDGVVLAGFGVGHVPAALAETVSAARVPVVLASRTGAGSTACRTYGFPGSERDLIARGAIPAGFLDARKSRILLGSLLALGVPRERLRAEFAARGAGAPGSTVGCESG</sequence>
<dbReference type="SFLD" id="SFLDS00057">
    <property type="entry name" value="Glutaminase/Asparaginase"/>
    <property type="match status" value="1"/>
</dbReference>
<evidence type="ECO:0000313" key="7">
    <source>
        <dbReference type="Proteomes" id="UP000249304"/>
    </source>
</evidence>
<dbReference type="Gene3D" id="3.40.50.1170">
    <property type="entry name" value="L-asparaginase, N-terminal domain"/>
    <property type="match status" value="1"/>
</dbReference>
<dbReference type="GO" id="GO:0006528">
    <property type="term" value="P:asparagine metabolic process"/>
    <property type="evidence" value="ECO:0007669"/>
    <property type="project" value="InterPro"/>
</dbReference>
<keyword evidence="2" id="KW-0378">Hydrolase</keyword>
<evidence type="ECO:0000259" key="5">
    <source>
        <dbReference type="Pfam" id="PF17763"/>
    </source>
</evidence>
<comment type="caution">
    <text evidence="6">The sequence shown here is derived from an EMBL/GenBank/DDBJ whole genome shotgun (WGS) entry which is preliminary data.</text>
</comment>
<dbReference type="InterPro" id="IPR004550">
    <property type="entry name" value="AsnASE_II"/>
</dbReference>
<dbReference type="PANTHER" id="PTHR11707">
    <property type="entry name" value="L-ASPARAGINASE"/>
    <property type="match status" value="1"/>
</dbReference>
<dbReference type="GO" id="GO:0004067">
    <property type="term" value="F:asparaginase activity"/>
    <property type="evidence" value="ECO:0007669"/>
    <property type="project" value="UniProtKB-UniRule"/>
</dbReference>
<dbReference type="InterPro" id="IPR006034">
    <property type="entry name" value="Asparaginase/glutaminase-like"/>
</dbReference>
<dbReference type="AlphaFoldDB" id="A0A2W2E313"/>